<dbReference type="AlphaFoldDB" id="A0A1I8PEJ6"/>
<dbReference type="KEGG" id="scac:106081332"/>
<dbReference type="PANTHER" id="PTHR19282">
    <property type="entry name" value="TETRASPANIN"/>
    <property type="match status" value="1"/>
</dbReference>
<feature type="disulfide bond" evidence="6">
    <location>
        <begin position="143"/>
        <end position="162"/>
    </location>
</feature>
<protein>
    <recommendedName>
        <fullName evidence="7">Tetraspanin</fullName>
    </recommendedName>
</protein>
<keyword evidence="9" id="KW-1185">Reference proteome</keyword>
<feature type="transmembrane region" description="Helical" evidence="7">
    <location>
        <begin position="12"/>
        <end position="34"/>
    </location>
</feature>
<dbReference type="OrthoDB" id="71600at2759"/>
<dbReference type="InterPro" id="IPR018499">
    <property type="entry name" value="Tetraspanin/Peripherin"/>
</dbReference>
<evidence type="ECO:0000256" key="3">
    <source>
        <dbReference type="ARBA" id="ARBA00022692"/>
    </source>
</evidence>
<comment type="similarity">
    <text evidence="2 7">Belongs to the tetraspanin (TM4SF) family.</text>
</comment>
<name>A0A1I8PEJ6_STOCA</name>
<dbReference type="GO" id="GO:0005886">
    <property type="term" value="C:plasma membrane"/>
    <property type="evidence" value="ECO:0007669"/>
    <property type="project" value="TreeGrafter"/>
</dbReference>
<dbReference type="STRING" id="35570.A0A1I8PEJ6"/>
<dbReference type="Pfam" id="PF00335">
    <property type="entry name" value="Tetraspanin"/>
    <property type="match status" value="1"/>
</dbReference>
<accession>A0A1I8PEJ6</accession>
<evidence type="ECO:0000256" key="1">
    <source>
        <dbReference type="ARBA" id="ARBA00004141"/>
    </source>
</evidence>
<gene>
    <name evidence="8" type="primary">106081332</name>
</gene>
<organism evidence="8 9">
    <name type="scientific">Stomoxys calcitrans</name>
    <name type="common">Stable fly</name>
    <name type="synonym">Conops calcitrans</name>
    <dbReference type="NCBI Taxonomy" id="35570"/>
    <lineage>
        <taxon>Eukaryota</taxon>
        <taxon>Metazoa</taxon>
        <taxon>Ecdysozoa</taxon>
        <taxon>Arthropoda</taxon>
        <taxon>Hexapoda</taxon>
        <taxon>Insecta</taxon>
        <taxon>Pterygota</taxon>
        <taxon>Neoptera</taxon>
        <taxon>Endopterygota</taxon>
        <taxon>Diptera</taxon>
        <taxon>Brachycera</taxon>
        <taxon>Muscomorpha</taxon>
        <taxon>Muscoidea</taxon>
        <taxon>Muscidae</taxon>
        <taxon>Stomoxys</taxon>
    </lineage>
</organism>
<evidence type="ECO:0000256" key="2">
    <source>
        <dbReference type="ARBA" id="ARBA00006840"/>
    </source>
</evidence>
<dbReference type="EnsemblMetazoa" id="SCAU007387-RA">
    <property type="protein sequence ID" value="SCAU007387-PA"/>
    <property type="gene ID" value="SCAU007387"/>
</dbReference>
<keyword evidence="4 7" id="KW-1133">Transmembrane helix</keyword>
<dbReference type="VEuPathDB" id="VectorBase:SCAU007387"/>
<reference evidence="8" key="1">
    <citation type="submission" date="2020-05" db="UniProtKB">
        <authorList>
            <consortium name="EnsemblMetazoa"/>
        </authorList>
    </citation>
    <scope>IDENTIFICATION</scope>
    <source>
        <strain evidence="8">USDA</strain>
    </source>
</reference>
<keyword evidence="5 7" id="KW-0472">Membrane</keyword>
<dbReference type="PRINTS" id="PR00259">
    <property type="entry name" value="TMFOUR"/>
</dbReference>
<dbReference type="InterPro" id="IPR000301">
    <property type="entry name" value="Tetraspanin_animals"/>
</dbReference>
<feature type="transmembrane region" description="Helical" evidence="7">
    <location>
        <begin position="87"/>
        <end position="105"/>
    </location>
</feature>
<proteinExistence type="inferred from homology"/>
<dbReference type="CDD" id="cd03127">
    <property type="entry name" value="tetraspanin_LEL"/>
    <property type="match status" value="1"/>
</dbReference>
<keyword evidence="3 7" id="KW-0812">Transmembrane</keyword>
<feature type="disulfide bond" evidence="6">
    <location>
        <begin position="142"/>
        <end position="181"/>
    </location>
</feature>
<dbReference type="Proteomes" id="UP000095300">
    <property type="component" value="Unassembled WGS sequence"/>
</dbReference>
<dbReference type="Gene3D" id="1.10.1450.10">
    <property type="entry name" value="Tetraspanin"/>
    <property type="match status" value="1"/>
</dbReference>
<evidence type="ECO:0000256" key="6">
    <source>
        <dbReference type="PIRSR" id="PIRSR002419-1"/>
    </source>
</evidence>
<evidence type="ECO:0000313" key="8">
    <source>
        <dbReference type="EnsemblMetazoa" id="SCAU007387-PA"/>
    </source>
</evidence>
<dbReference type="InterPro" id="IPR008952">
    <property type="entry name" value="Tetraspanin_EC2_sf"/>
</dbReference>
<feature type="transmembrane region" description="Helical" evidence="7">
    <location>
        <begin position="54"/>
        <end position="75"/>
    </location>
</feature>
<keyword evidence="6" id="KW-1015">Disulfide bond</keyword>
<evidence type="ECO:0000256" key="7">
    <source>
        <dbReference type="RuleBase" id="RU361218"/>
    </source>
</evidence>
<evidence type="ECO:0000256" key="4">
    <source>
        <dbReference type="ARBA" id="ARBA00022989"/>
    </source>
</evidence>
<sequence>MNCLAGMVKYILYIFNLIFVICGILLIVLGSIMISNIGNISDFDDAINADIIPILIIVLGCVIFVIAFFGCCGAIRENICLTTTYAVFMFILFCLQIALVVWIFVQRTQFLNDMDTVITTVWNKNDASNGYPMDAVQISFKCCGLNGSLDYTGNNKDVPSSCCGYMNGQCDVNVYESKPGCRSEFREFWATNTDIIRYAGIGVALVELIAFTFACCLASSIRKSR</sequence>
<dbReference type="PANTHER" id="PTHR19282:SF521">
    <property type="entry name" value="IP01817P-RELATED"/>
    <property type="match status" value="1"/>
</dbReference>
<comment type="subcellular location">
    <subcellularLocation>
        <location evidence="1 7">Membrane</location>
        <topology evidence="1 7">Multi-pass membrane protein</topology>
    </subcellularLocation>
</comment>
<dbReference type="PIRSF" id="PIRSF002419">
    <property type="entry name" value="Tetraspanin"/>
    <property type="match status" value="1"/>
</dbReference>
<dbReference type="SUPFAM" id="SSF48652">
    <property type="entry name" value="Tetraspanin"/>
    <property type="match status" value="1"/>
</dbReference>
<evidence type="ECO:0000313" key="9">
    <source>
        <dbReference type="Proteomes" id="UP000095300"/>
    </source>
</evidence>
<evidence type="ECO:0000256" key="5">
    <source>
        <dbReference type="ARBA" id="ARBA00023136"/>
    </source>
</evidence>
<feature type="transmembrane region" description="Helical" evidence="7">
    <location>
        <begin position="195"/>
        <end position="218"/>
    </location>
</feature>